<dbReference type="Proteomes" id="UP000065151">
    <property type="component" value="Chromosome"/>
</dbReference>
<evidence type="ECO:0000313" key="1">
    <source>
        <dbReference type="EMBL" id="ALV40115.1"/>
    </source>
</evidence>
<accession>A0A0U3P7C9</accession>
<proteinExistence type="predicted"/>
<reference evidence="1 2" key="1">
    <citation type="submission" date="2015-12" db="EMBL/GenBank/DDBJ databases">
        <authorList>
            <person name="Shamseldin A."/>
            <person name="Moawad H."/>
            <person name="Abd El-Rahim W.M."/>
            <person name="Sadowsky M.J."/>
        </authorList>
    </citation>
    <scope>NUCLEOTIDE SEQUENCE [LARGE SCALE GENOMIC DNA]</scope>
    <source>
        <strain evidence="1 2">Ar51</strain>
    </source>
</reference>
<dbReference type="AlphaFoldDB" id="A0A0U3P7C9"/>
<dbReference type="RefSeq" id="WP_058929320.1">
    <property type="nucleotide sequence ID" value="NZ_CP013747.1"/>
</dbReference>
<sequence length="186" mass="20880">MSGIIRVYKRDDEGVLHFREGWFDEDYSQFVMNYGVVGHQSKTEETDVADAAAVEGLMDAFAVQCAEDGFGEIPDEDQFWVVAQFALKTKEGTDRDRYLEEKAKDALISHLAWRGLGTVERSEFSDYKLNIFCLCPDMNKAVSAIKVCSRGEDLDFTKLSIGAAPFNDPDNFKLKHSAKPANTFSL</sequence>
<gene>
    <name evidence="1" type="ORF">AU252_02175</name>
</gene>
<name>A0A0U3P7C9_9MICC</name>
<dbReference type="EMBL" id="CP013747">
    <property type="protein sequence ID" value="ALV40115.1"/>
    <property type="molecule type" value="Genomic_DNA"/>
</dbReference>
<organism evidence="1">
    <name type="scientific">Pseudarthrobacter sulfonivorans</name>
    <dbReference type="NCBI Taxonomy" id="121292"/>
    <lineage>
        <taxon>Bacteria</taxon>
        <taxon>Bacillati</taxon>
        <taxon>Actinomycetota</taxon>
        <taxon>Actinomycetes</taxon>
        <taxon>Micrococcales</taxon>
        <taxon>Micrococcaceae</taxon>
        <taxon>Pseudarthrobacter</taxon>
    </lineage>
</organism>
<evidence type="ECO:0000313" key="2">
    <source>
        <dbReference type="Proteomes" id="UP000065151"/>
    </source>
</evidence>
<protein>
    <submittedName>
        <fullName evidence="1">Uncharacterized protein</fullName>
    </submittedName>
</protein>
<dbReference type="KEGG" id="psul:AU252_02175"/>
<dbReference type="STRING" id="121292.AU252_02175"/>